<dbReference type="AlphaFoldDB" id="A0A2T0SUF8"/>
<dbReference type="Proteomes" id="UP000238375">
    <property type="component" value="Unassembled WGS sequence"/>
</dbReference>
<organism evidence="1 2">
    <name type="scientific">Spirosoma oryzae</name>
    <dbReference type="NCBI Taxonomy" id="1469603"/>
    <lineage>
        <taxon>Bacteria</taxon>
        <taxon>Pseudomonadati</taxon>
        <taxon>Bacteroidota</taxon>
        <taxon>Cytophagia</taxon>
        <taxon>Cytophagales</taxon>
        <taxon>Cytophagaceae</taxon>
        <taxon>Spirosoma</taxon>
    </lineage>
</organism>
<evidence type="ECO:0008006" key="3">
    <source>
        <dbReference type="Google" id="ProtNLM"/>
    </source>
</evidence>
<name>A0A2T0SUF8_9BACT</name>
<dbReference type="EMBL" id="PVTE01000011">
    <property type="protein sequence ID" value="PRY37051.1"/>
    <property type="molecule type" value="Genomic_DNA"/>
</dbReference>
<sequence>MLLDATWHFFYDPATTFIRLQIRSGTIVREHRIYLN</sequence>
<evidence type="ECO:0000313" key="1">
    <source>
        <dbReference type="EMBL" id="PRY37051.1"/>
    </source>
</evidence>
<keyword evidence="2" id="KW-1185">Reference proteome</keyword>
<comment type="caution">
    <text evidence="1">The sequence shown here is derived from an EMBL/GenBank/DDBJ whole genome shotgun (WGS) entry which is preliminary data.</text>
</comment>
<protein>
    <recommendedName>
        <fullName evidence="3">YD repeat-containing protein</fullName>
    </recommendedName>
</protein>
<reference evidence="1 2" key="1">
    <citation type="submission" date="2018-03" db="EMBL/GenBank/DDBJ databases">
        <title>Genomic Encyclopedia of Archaeal and Bacterial Type Strains, Phase II (KMG-II): from individual species to whole genera.</title>
        <authorList>
            <person name="Goeker M."/>
        </authorList>
    </citation>
    <scope>NUCLEOTIDE SEQUENCE [LARGE SCALE GENOMIC DNA]</scope>
    <source>
        <strain evidence="1 2">DSM 28354</strain>
    </source>
</reference>
<proteinExistence type="predicted"/>
<evidence type="ECO:0000313" key="2">
    <source>
        <dbReference type="Proteomes" id="UP000238375"/>
    </source>
</evidence>
<gene>
    <name evidence="1" type="ORF">CLV58_11189</name>
</gene>
<accession>A0A2T0SUF8</accession>